<feature type="region of interest" description="Disordered" evidence="5">
    <location>
        <begin position="377"/>
        <end position="406"/>
    </location>
</feature>
<dbReference type="OrthoDB" id="676979at2759"/>
<feature type="region of interest" description="Disordered" evidence="5">
    <location>
        <begin position="202"/>
        <end position="312"/>
    </location>
</feature>
<protein>
    <recommendedName>
        <fullName evidence="8">Outer arm dynein light chain 1</fullName>
    </recommendedName>
</protein>
<name>A0A1Y1Y5Z9_9FUNG</name>
<proteinExistence type="predicted"/>
<dbReference type="AlphaFoldDB" id="A0A1Y1Y5Z9"/>
<keyword evidence="7" id="KW-1185">Reference proteome</keyword>
<comment type="caution">
    <text evidence="6">The sequence shown here is derived from an EMBL/GenBank/DDBJ whole genome shotgun (WGS) entry which is preliminary data.</text>
</comment>
<dbReference type="Gene3D" id="3.80.10.10">
    <property type="entry name" value="Ribonuclease Inhibitor"/>
    <property type="match status" value="1"/>
</dbReference>
<organism evidence="6 7">
    <name type="scientific">Basidiobolus meristosporus CBS 931.73</name>
    <dbReference type="NCBI Taxonomy" id="1314790"/>
    <lineage>
        <taxon>Eukaryota</taxon>
        <taxon>Fungi</taxon>
        <taxon>Fungi incertae sedis</taxon>
        <taxon>Zoopagomycota</taxon>
        <taxon>Entomophthoromycotina</taxon>
        <taxon>Basidiobolomycetes</taxon>
        <taxon>Basidiobolales</taxon>
        <taxon>Basidiobolaceae</taxon>
        <taxon>Basidiobolus</taxon>
    </lineage>
</organism>
<dbReference type="SUPFAM" id="SSF52058">
    <property type="entry name" value="L domain-like"/>
    <property type="match status" value="1"/>
</dbReference>
<feature type="compositionally biased region" description="Low complexity" evidence="5">
    <location>
        <begin position="219"/>
        <end position="230"/>
    </location>
</feature>
<evidence type="ECO:0000256" key="2">
    <source>
        <dbReference type="ARBA" id="ARBA00022490"/>
    </source>
</evidence>
<feature type="compositionally biased region" description="Basic residues" evidence="5">
    <location>
        <begin position="153"/>
        <end position="169"/>
    </location>
</feature>
<dbReference type="PROSITE" id="PS51450">
    <property type="entry name" value="LRR"/>
    <property type="match status" value="1"/>
</dbReference>
<keyword evidence="4" id="KW-0677">Repeat</keyword>
<evidence type="ECO:0000313" key="6">
    <source>
        <dbReference type="EMBL" id="ORX93408.1"/>
    </source>
</evidence>
<dbReference type="PANTHER" id="PTHR15454:SF69">
    <property type="entry name" value="SERINE_THREONINE-PROTEIN KINASE 11-INTERACTING PROTEIN"/>
    <property type="match status" value="1"/>
</dbReference>
<dbReference type="InterPro" id="IPR001611">
    <property type="entry name" value="Leu-rich_rpt"/>
</dbReference>
<evidence type="ECO:0000256" key="1">
    <source>
        <dbReference type="ARBA" id="ARBA00004496"/>
    </source>
</evidence>
<dbReference type="InParanoid" id="A0A1Y1Y5Z9"/>
<sequence>MISNVTGIDQILGNITSLDLSYNRLKSLCGLHKLWALVLINVRGNDIADAGEIGRLAELPSLQEVFVEGNPLTQKADYRVQIFSIFFSHELDILLDGTGPSFLEKRGITSEPKGEPEVDSIMAVRSPEAYVPPASNGSAASEKMDSNEIPSLKPRRKGAAPNKSKRKGKRIVDISSGQDPLDSIAESPRLLTASLSRNFSEDIMTDEPEGMIGESNAHPQSQPDSQNPSSGEAATKKSPLQRATSPGRLGRPFVHRLAELEGTIQTNRSEFRIPTRGRSIQRDSQPSSPRSRSPTSIRSSMSAVTATNNSDDFRKKIEALRNEAGSTWLKIYSEIQHPTNAARRRSVIDSPDPEDDKFVVGSLPSKLTLVSLRKPEPKAIDPMNEGEPIDDEVRSASSPSSANSIANNDKLESISPILESTELPVSEEVIEAEPEIDTKKLPDGKQYRIQVAEYSSRTRSKRCIRIPMGDRILIITDTAFVEVHPDTWDIATQRGFQGLLRIEAKRVEKPEQHTLFRLEFKYRRYDNPIFCDYKITSTPEHLKASEELQNELETILRKNWQEGRGHEVYKQGKCLNCSWIGFLDLEDDKDNDWLKVKKLNNSLSPVTSESENDTKEKERKCPVCAGTFLVEFFGQENGVTLSNEPPTWAFTSSSHVTDSESPASNKLGFFDSWLANPLVGLANRIDAKSPVKSRILSPTSAQDTKELKKKKSEINEAEILKTVEQVAGYVASLPPYRGLTNAIRLHFQLTILEDDDEKLITWVSSSFIPHAPTSVAVPSMWSIMSSNIEHVPKSAPVEKPVYIGLTNKT</sequence>
<dbReference type="EMBL" id="MCFE01000237">
    <property type="protein sequence ID" value="ORX93408.1"/>
    <property type="molecule type" value="Genomic_DNA"/>
</dbReference>
<evidence type="ECO:0000313" key="7">
    <source>
        <dbReference type="Proteomes" id="UP000193498"/>
    </source>
</evidence>
<dbReference type="STRING" id="1314790.A0A1Y1Y5Z9"/>
<evidence type="ECO:0000256" key="5">
    <source>
        <dbReference type="SAM" id="MobiDB-lite"/>
    </source>
</evidence>
<reference evidence="6 7" key="1">
    <citation type="submission" date="2016-07" db="EMBL/GenBank/DDBJ databases">
        <title>Pervasive Adenine N6-methylation of Active Genes in Fungi.</title>
        <authorList>
            <consortium name="DOE Joint Genome Institute"/>
            <person name="Mondo S.J."/>
            <person name="Dannebaum R.O."/>
            <person name="Kuo R.C."/>
            <person name="Labutti K."/>
            <person name="Haridas S."/>
            <person name="Kuo A."/>
            <person name="Salamov A."/>
            <person name="Ahrendt S.R."/>
            <person name="Lipzen A."/>
            <person name="Sullivan W."/>
            <person name="Andreopoulos W.B."/>
            <person name="Clum A."/>
            <person name="Lindquist E."/>
            <person name="Daum C."/>
            <person name="Ramamoorthy G.K."/>
            <person name="Gryganskyi A."/>
            <person name="Culley D."/>
            <person name="Magnuson J.K."/>
            <person name="James T.Y."/>
            <person name="O'Malley M.A."/>
            <person name="Stajich J.E."/>
            <person name="Spatafora J.W."/>
            <person name="Visel A."/>
            <person name="Grigoriev I.V."/>
        </authorList>
    </citation>
    <scope>NUCLEOTIDE SEQUENCE [LARGE SCALE GENOMIC DNA]</scope>
    <source>
        <strain evidence="6 7">CBS 931.73</strain>
    </source>
</reference>
<evidence type="ECO:0000256" key="3">
    <source>
        <dbReference type="ARBA" id="ARBA00022614"/>
    </source>
</evidence>
<feature type="compositionally biased region" description="Low complexity" evidence="5">
    <location>
        <begin position="282"/>
        <end position="302"/>
    </location>
</feature>
<comment type="subcellular location">
    <subcellularLocation>
        <location evidence="1">Cytoplasm</location>
    </subcellularLocation>
</comment>
<dbReference type="InterPro" id="IPR032675">
    <property type="entry name" value="LRR_dom_sf"/>
</dbReference>
<dbReference type="GO" id="GO:0005737">
    <property type="term" value="C:cytoplasm"/>
    <property type="evidence" value="ECO:0007669"/>
    <property type="project" value="UniProtKB-SubCell"/>
</dbReference>
<gene>
    <name evidence="6" type="ORF">K493DRAFT_408430</name>
</gene>
<feature type="region of interest" description="Disordered" evidence="5">
    <location>
        <begin position="129"/>
        <end position="185"/>
    </location>
</feature>
<dbReference type="Proteomes" id="UP000193498">
    <property type="component" value="Unassembled WGS sequence"/>
</dbReference>
<keyword evidence="3" id="KW-0433">Leucine-rich repeat</keyword>
<dbReference type="PANTHER" id="PTHR15454">
    <property type="entry name" value="NISCHARIN RELATED"/>
    <property type="match status" value="1"/>
</dbReference>
<accession>A0A1Y1Y5Z9</accession>
<evidence type="ECO:0008006" key="8">
    <source>
        <dbReference type="Google" id="ProtNLM"/>
    </source>
</evidence>
<keyword evidence="2" id="KW-0963">Cytoplasm</keyword>
<feature type="compositionally biased region" description="Low complexity" evidence="5">
    <location>
        <begin position="395"/>
        <end position="406"/>
    </location>
</feature>
<evidence type="ECO:0000256" key="4">
    <source>
        <dbReference type="ARBA" id="ARBA00022737"/>
    </source>
</evidence>
<feature type="non-terminal residue" evidence="6">
    <location>
        <position position="809"/>
    </location>
</feature>